<feature type="transmembrane region" description="Helical" evidence="2">
    <location>
        <begin position="43"/>
        <end position="64"/>
    </location>
</feature>
<feature type="region of interest" description="Disordered" evidence="1">
    <location>
        <begin position="197"/>
        <end position="222"/>
    </location>
</feature>
<sequence length="449" mass="45477">MDFAHYGQLWRTPMVRRLLLVAMVARLPHSAAGVLLTLHVVQTLGLGYAAAGAVAAVLTVGIAVGAPWRGRRVDTAGLRAALVPSILAEALVWSVAPHLEYPWLLAAAFVGGIFALPIFSVVRQSLGVMTNAAQRRTAFALDSICTEVTFMVGPALAAVAAVQASTVWGITAVGASAAAAGLALMWFNPPTRTGHPGALSRDSAGLGMGESPDDLPSGLESAARPAPAEVAAGQADGASGLRRLLTRVRGADSRPRGRWRVGVAVVVVMAVAAGAGMVLSGTDVGIVAILRSHGDAAQLGIVFFFWCAASLVGGIVYGAMHRPVSPLVLLLVMSVLTMPLGFAHDTGTLSVLSILPGLLCAPTLSAASERVAELVPEERRGEAMGWYGSALTAGTALGSPLTGTLIDAVGPGAGFAGIGAAGVLLCSAGLAAQGARRRRRAPAPGSPGA</sequence>
<evidence type="ECO:0000256" key="2">
    <source>
        <dbReference type="SAM" id="Phobius"/>
    </source>
</evidence>
<keyword evidence="4" id="KW-1185">Reference proteome</keyword>
<comment type="caution">
    <text evidence="3">The sequence shown here is derived from an EMBL/GenBank/DDBJ whole genome shotgun (WGS) entry which is preliminary data.</text>
</comment>
<feature type="transmembrane region" description="Helical" evidence="2">
    <location>
        <begin position="296"/>
        <end position="317"/>
    </location>
</feature>
<name>A0ABP5NV29_9MICC</name>
<dbReference type="PANTHER" id="PTHR23542">
    <property type="match status" value="1"/>
</dbReference>
<evidence type="ECO:0000313" key="3">
    <source>
        <dbReference type="EMBL" id="GAA2203134.1"/>
    </source>
</evidence>
<organism evidence="3 4">
    <name type="scientific">Sinomonas flava</name>
    <dbReference type="NCBI Taxonomy" id="496857"/>
    <lineage>
        <taxon>Bacteria</taxon>
        <taxon>Bacillati</taxon>
        <taxon>Actinomycetota</taxon>
        <taxon>Actinomycetes</taxon>
        <taxon>Micrococcales</taxon>
        <taxon>Micrococcaceae</taxon>
        <taxon>Sinomonas</taxon>
    </lineage>
</organism>
<dbReference type="SUPFAM" id="SSF103473">
    <property type="entry name" value="MFS general substrate transporter"/>
    <property type="match status" value="1"/>
</dbReference>
<dbReference type="RefSeq" id="WP_344301038.1">
    <property type="nucleotide sequence ID" value="NZ_BAAAQW010000013.1"/>
</dbReference>
<feature type="transmembrane region" description="Helical" evidence="2">
    <location>
        <begin position="412"/>
        <end position="432"/>
    </location>
</feature>
<dbReference type="InterPro" id="IPR036259">
    <property type="entry name" value="MFS_trans_sf"/>
</dbReference>
<dbReference type="Proteomes" id="UP001500432">
    <property type="component" value="Unassembled WGS sequence"/>
</dbReference>
<protein>
    <submittedName>
        <fullName evidence="3">MFS transporter</fullName>
    </submittedName>
</protein>
<feature type="transmembrane region" description="Helical" evidence="2">
    <location>
        <begin position="324"/>
        <end position="343"/>
    </location>
</feature>
<dbReference type="InterPro" id="IPR011701">
    <property type="entry name" value="MFS"/>
</dbReference>
<keyword evidence="2" id="KW-0472">Membrane</keyword>
<feature type="transmembrane region" description="Helical" evidence="2">
    <location>
        <begin position="76"/>
        <end position="95"/>
    </location>
</feature>
<dbReference type="Gene3D" id="1.20.1250.20">
    <property type="entry name" value="MFS general substrate transporter like domains"/>
    <property type="match status" value="1"/>
</dbReference>
<keyword evidence="2" id="KW-0812">Transmembrane</keyword>
<dbReference type="EMBL" id="BAAAQW010000013">
    <property type="protein sequence ID" value="GAA2203134.1"/>
    <property type="molecule type" value="Genomic_DNA"/>
</dbReference>
<gene>
    <name evidence="3" type="ORF">GCM10009849_34310</name>
</gene>
<evidence type="ECO:0000313" key="4">
    <source>
        <dbReference type="Proteomes" id="UP001500432"/>
    </source>
</evidence>
<evidence type="ECO:0000256" key="1">
    <source>
        <dbReference type="SAM" id="MobiDB-lite"/>
    </source>
</evidence>
<reference evidence="4" key="1">
    <citation type="journal article" date="2019" name="Int. J. Syst. Evol. Microbiol.">
        <title>The Global Catalogue of Microorganisms (GCM) 10K type strain sequencing project: providing services to taxonomists for standard genome sequencing and annotation.</title>
        <authorList>
            <consortium name="The Broad Institute Genomics Platform"/>
            <consortium name="The Broad Institute Genome Sequencing Center for Infectious Disease"/>
            <person name="Wu L."/>
            <person name="Ma J."/>
        </authorList>
    </citation>
    <scope>NUCLEOTIDE SEQUENCE [LARGE SCALE GENOMIC DNA]</scope>
    <source>
        <strain evidence="4">JCM 16034</strain>
    </source>
</reference>
<feature type="transmembrane region" description="Helical" evidence="2">
    <location>
        <begin position="167"/>
        <end position="187"/>
    </location>
</feature>
<keyword evidence="2" id="KW-1133">Transmembrane helix</keyword>
<feature type="transmembrane region" description="Helical" evidence="2">
    <location>
        <begin position="139"/>
        <end position="161"/>
    </location>
</feature>
<proteinExistence type="predicted"/>
<accession>A0ABP5NV29</accession>
<dbReference type="PANTHER" id="PTHR23542:SF1">
    <property type="entry name" value="MAJOR FACILITATOR SUPERFAMILY (MFS) PROFILE DOMAIN-CONTAINING PROTEIN"/>
    <property type="match status" value="1"/>
</dbReference>
<feature type="transmembrane region" description="Helical" evidence="2">
    <location>
        <begin position="263"/>
        <end position="290"/>
    </location>
</feature>
<dbReference type="Pfam" id="PF07690">
    <property type="entry name" value="MFS_1"/>
    <property type="match status" value="1"/>
</dbReference>
<feature type="transmembrane region" description="Helical" evidence="2">
    <location>
        <begin position="101"/>
        <end position="119"/>
    </location>
</feature>